<reference evidence="2" key="1">
    <citation type="submission" date="2009-01" db="EMBL/GenBank/DDBJ databases">
        <title>Complete sequence of Chromosome 1 of Burkholderia cepacia AMMD.</title>
        <authorList>
            <consortium name="US DOE Joint Genome Institute"/>
            <person name="Copeland A."/>
            <person name="Lucas S."/>
            <person name="Lapidus A."/>
            <person name="Barry K."/>
            <person name="Detter J.C."/>
            <person name="Glavina del Rio T."/>
            <person name="Hammon N."/>
            <person name="Israni S."/>
            <person name="Pitluck S."/>
            <person name="Bruce D."/>
            <person name="Chain P."/>
            <person name="Malfatti S."/>
            <person name="Shin M."/>
            <person name="Vergez L."/>
            <person name="Schmutz J."/>
            <person name="Larimer F."/>
            <person name="Land M."/>
            <person name="Hauser L."/>
            <person name="Kyrpides N."/>
            <person name="Kim E."/>
            <person name="Parke J."/>
            <person name="Coenye T."/>
            <person name="Konstantinidis K."/>
            <person name="Ramette A."/>
            <person name="Tiedje J."/>
            <person name="Richardson P."/>
        </authorList>
    </citation>
    <scope>NUCLEOTIDE SEQUENCE [LARGE SCALE GENOMIC DNA]</scope>
    <source>
        <strain evidence="2">AMMD</strain>
    </source>
</reference>
<dbReference type="InterPro" id="IPR036748">
    <property type="entry name" value="MTH938-like_sf"/>
</dbReference>
<evidence type="ECO:0000313" key="3">
    <source>
        <dbReference type="Proteomes" id="UP000000662"/>
    </source>
</evidence>
<sequence length="171" mass="18817">MADFRNAPWPLRARAVRRPVCAGSRNRPPGPVRPVPDTPLRKPRINDLKLHQDTSGALNTVTGYGPDYVDVNLQRHEGSVIVLPGAPVREWPVSSFDALAPEHFAMLLDPAPELVIFGSGARLRFPHPRLVAALTAKRIGVETMDFQAACRTYNILMAEGRKVAAALLIER</sequence>
<feature type="compositionally biased region" description="Pro residues" evidence="1">
    <location>
        <begin position="28"/>
        <end position="37"/>
    </location>
</feature>
<evidence type="ECO:0000313" key="2">
    <source>
        <dbReference type="EMBL" id="ABI87350.1"/>
    </source>
</evidence>
<proteinExistence type="predicted"/>
<dbReference type="EMBL" id="CP000440">
    <property type="protein sequence ID" value="ABI87350.1"/>
    <property type="molecule type" value="Genomic_DNA"/>
</dbReference>
<evidence type="ECO:0000256" key="1">
    <source>
        <dbReference type="SAM" id="MobiDB-lite"/>
    </source>
</evidence>
<feature type="region of interest" description="Disordered" evidence="1">
    <location>
        <begin position="20"/>
        <end position="41"/>
    </location>
</feature>
<dbReference type="Gene3D" id="3.40.1230.10">
    <property type="entry name" value="MTH938-like"/>
    <property type="match status" value="1"/>
</dbReference>
<dbReference type="CDD" id="cd05560">
    <property type="entry name" value="Xcc1710_like"/>
    <property type="match status" value="1"/>
</dbReference>
<gene>
    <name evidence="2" type="ordered locus">Bamb_1794</name>
</gene>
<dbReference type="AlphaFoldDB" id="Q0BES3"/>
<protein>
    <recommendedName>
        <fullName evidence="4">Xcc1710-like domain-containing protein</fullName>
    </recommendedName>
</protein>
<dbReference type="Proteomes" id="UP000000662">
    <property type="component" value="Chromosome 1"/>
</dbReference>
<name>Q0BES3_BURCM</name>
<dbReference type="eggNOG" id="COG3737">
    <property type="taxonomic scope" value="Bacteria"/>
</dbReference>
<dbReference type="InterPro" id="IPR007523">
    <property type="entry name" value="NDUFAF3/AAMDC"/>
</dbReference>
<keyword evidence="3" id="KW-1185">Reference proteome</keyword>
<dbReference type="SUPFAM" id="SSF64076">
    <property type="entry name" value="MTH938-like"/>
    <property type="match status" value="1"/>
</dbReference>
<dbReference type="PANTHER" id="PTHR21192:SF2">
    <property type="entry name" value="NADH DEHYDROGENASE [UBIQUINONE] 1 ALPHA SUBCOMPLEX ASSEMBLY FACTOR 3"/>
    <property type="match status" value="1"/>
</dbReference>
<accession>Q0BES3</accession>
<dbReference type="KEGG" id="bam:Bamb_1794"/>
<dbReference type="PANTHER" id="PTHR21192">
    <property type="entry name" value="NUCLEAR PROTEIN E3-3"/>
    <property type="match status" value="1"/>
</dbReference>
<organism evidence="2 3">
    <name type="scientific">Burkholderia ambifaria (strain ATCC BAA-244 / DSM 16087 / CCUG 44356 / LMG 19182 / AMMD)</name>
    <name type="common">Burkholderia cepacia (strain AMMD)</name>
    <dbReference type="NCBI Taxonomy" id="339670"/>
    <lineage>
        <taxon>Bacteria</taxon>
        <taxon>Pseudomonadati</taxon>
        <taxon>Pseudomonadota</taxon>
        <taxon>Betaproteobacteria</taxon>
        <taxon>Burkholderiales</taxon>
        <taxon>Burkholderiaceae</taxon>
        <taxon>Burkholderia</taxon>
        <taxon>Burkholderia cepacia complex</taxon>
    </lineage>
</organism>
<dbReference type="Pfam" id="PF04430">
    <property type="entry name" value="DUF498"/>
    <property type="match status" value="1"/>
</dbReference>
<evidence type="ECO:0008006" key="4">
    <source>
        <dbReference type="Google" id="ProtNLM"/>
    </source>
</evidence>